<gene>
    <name evidence="1" type="ORF">CDL12_29326</name>
</gene>
<name>A0A2G9FYQ9_9LAMI</name>
<comment type="caution">
    <text evidence="1">The sequence shown here is derived from an EMBL/GenBank/DDBJ whole genome shotgun (WGS) entry which is preliminary data.</text>
</comment>
<sequence>MHGKLQHISFDNLNHVKPQNCYSNFQLSVANFAFSEPSPCSNISTIFNMRSGIKKEDFDRIHDV</sequence>
<dbReference type="Proteomes" id="UP000231279">
    <property type="component" value="Unassembled WGS sequence"/>
</dbReference>
<reference evidence="2" key="1">
    <citation type="journal article" date="2018" name="Gigascience">
        <title>Genome assembly of the Pink Ipe (Handroanthus impetiginosus, Bignoniaceae), a highly valued, ecologically keystone Neotropical timber forest tree.</title>
        <authorList>
            <person name="Silva-Junior O.B."/>
            <person name="Grattapaglia D."/>
            <person name="Novaes E."/>
            <person name="Collevatti R.G."/>
        </authorList>
    </citation>
    <scope>NUCLEOTIDE SEQUENCE [LARGE SCALE GENOMIC DNA]</scope>
    <source>
        <strain evidence="2">cv. UFG-1</strain>
    </source>
</reference>
<dbReference type="EMBL" id="NKXS01008642">
    <property type="protein sequence ID" value="PIM98197.1"/>
    <property type="molecule type" value="Genomic_DNA"/>
</dbReference>
<proteinExistence type="predicted"/>
<evidence type="ECO:0000313" key="2">
    <source>
        <dbReference type="Proteomes" id="UP000231279"/>
    </source>
</evidence>
<dbReference type="AlphaFoldDB" id="A0A2G9FYQ9"/>
<protein>
    <submittedName>
        <fullName evidence="1">Uncharacterized protein</fullName>
    </submittedName>
</protein>
<organism evidence="1 2">
    <name type="scientific">Handroanthus impetiginosus</name>
    <dbReference type="NCBI Taxonomy" id="429701"/>
    <lineage>
        <taxon>Eukaryota</taxon>
        <taxon>Viridiplantae</taxon>
        <taxon>Streptophyta</taxon>
        <taxon>Embryophyta</taxon>
        <taxon>Tracheophyta</taxon>
        <taxon>Spermatophyta</taxon>
        <taxon>Magnoliopsida</taxon>
        <taxon>eudicotyledons</taxon>
        <taxon>Gunneridae</taxon>
        <taxon>Pentapetalae</taxon>
        <taxon>asterids</taxon>
        <taxon>lamiids</taxon>
        <taxon>Lamiales</taxon>
        <taxon>Bignoniaceae</taxon>
        <taxon>Crescentiina</taxon>
        <taxon>Tabebuia alliance</taxon>
        <taxon>Handroanthus</taxon>
    </lineage>
</organism>
<evidence type="ECO:0000313" key="1">
    <source>
        <dbReference type="EMBL" id="PIM98197.1"/>
    </source>
</evidence>
<accession>A0A2G9FYQ9</accession>
<keyword evidence="2" id="KW-1185">Reference proteome</keyword>